<dbReference type="InterPro" id="IPR009057">
    <property type="entry name" value="Homeodomain-like_sf"/>
</dbReference>
<evidence type="ECO:0000256" key="3">
    <source>
        <dbReference type="ARBA" id="ARBA00023155"/>
    </source>
</evidence>
<evidence type="ECO:0000256" key="1">
    <source>
        <dbReference type="ARBA" id="ARBA00004123"/>
    </source>
</evidence>
<dbReference type="GO" id="GO:0003677">
    <property type="term" value="F:DNA binding"/>
    <property type="evidence" value="ECO:0007669"/>
    <property type="project" value="UniProtKB-UniRule"/>
</dbReference>
<dbReference type="InterPro" id="IPR008422">
    <property type="entry name" value="KN_HD"/>
</dbReference>
<dbReference type="InterPro" id="IPR001356">
    <property type="entry name" value="HD"/>
</dbReference>
<organism evidence="9 10">
    <name type="scientific">Vitis vinifera</name>
    <name type="common">Grape</name>
    <dbReference type="NCBI Taxonomy" id="29760"/>
    <lineage>
        <taxon>Eukaryota</taxon>
        <taxon>Viridiplantae</taxon>
        <taxon>Streptophyta</taxon>
        <taxon>Embryophyta</taxon>
        <taxon>Tracheophyta</taxon>
        <taxon>Spermatophyta</taxon>
        <taxon>Magnoliopsida</taxon>
        <taxon>eudicotyledons</taxon>
        <taxon>Gunneridae</taxon>
        <taxon>Pentapetalae</taxon>
        <taxon>rosids</taxon>
        <taxon>Vitales</taxon>
        <taxon>Vitaceae</taxon>
        <taxon>Viteae</taxon>
        <taxon>Vitis</taxon>
    </lineage>
</organism>
<evidence type="ECO:0000256" key="5">
    <source>
        <dbReference type="PROSITE-ProRule" id="PRU00108"/>
    </source>
</evidence>
<comment type="similarity">
    <text evidence="6">Belongs to the TALE/KNOX homeobox family.</text>
</comment>
<dbReference type="PROSITE" id="PS00027">
    <property type="entry name" value="HOMEOBOX_1"/>
    <property type="match status" value="1"/>
</dbReference>
<protein>
    <submittedName>
        <fullName evidence="9">Homeobox protein SBH1</fullName>
    </submittedName>
</protein>
<dbReference type="GO" id="GO:0000981">
    <property type="term" value="F:DNA-binding transcription factor activity, RNA polymerase II-specific"/>
    <property type="evidence" value="ECO:0007669"/>
    <property type="project" value="InterPro"/>
</dbReference>
<evidence type="ECO:0000313" key="10">
    <source>
        <dbReference type="Proteomes" id="UP000288805"/>
    </source>
</evidence>
<dbReference type="EMBL" id="QGNW01001308">
    <property type="protein sequence ID" value="RVW45938.1"/>
    <property type="molecule type" value="Genomic_DNA"/>
</dbReference>
<evidence type="ECO:0000256" key="4">
    <source>
        <dbReference type="ARBA" id="ARBA00023242"/>
    </source>
</evidence>
<accession>A0A438EE63</accession>
<dbReference type="PROSITE" id="PS50071">
    <property type="entry name" value="HOMEOBOX_2"/>
    <property type="match status" value="1"/>
</dbReference>
<keyword evidence="2 5" id="KW-0238">DNA-binding</keyword>
<dbReference type="Pfam" id="PF03789">
    <property type="entry name" value="ELK"/>
    <property type="match status" value="1"/>
</dbReference>
<dbReference type="GO" id="GO:0005634">
    <property type="term" value="C:nucleus"/>
    <property type="evidence" value="ECO:0007669"/>
    <property type="project" value="UniProtKB-SubCell"/>
</dbReference>
<dbReference type="Pfam" id="PF05920">
    <property type="entry name" value="Homeobox_KN"/>
    <property type="match status" value="1"/>
</dbReference>
<evidence type="ECO:0000259" key="8">
    <source>
        <dbReference type="PROSITE" id="PS51213"/>
    </source>
</evidence>
<dbReference type="SMART" id="SM00389">
    <property type="entry name" value="HOX"/>
    <property type="match status" value="1"/>
</dbReference>
<feature type="DNA-binding region" description="Homeobox; TALE-type" evidence="5">
    <location>
        <begin position="99"/>
        <end position="162"/>
    </location>
</feature>
<evidence type="ECO:0000313" key="9">
    <source>
        <dbReference type="EMBL" id="RVW45938.1"/>
    </source>
</evidence>
<dbReference type="Gene3D" id="1.10.10.60">
    <property type="entry name" value="Homeodomain-like"/>
    <property type="match status" value="1"/>
</dbReference>
<dbReference type="PROSITE" id="PS51213">
    <property type="entry name" value="ELK"/>
    <property type="match status" value="1"/>
</dbReference>
<dbReference type="FunFam" id="1.10.10.60:FF:000076">
    <property type="entry name" value="Homeobox protein knotted-1-like 2"/>
    <property type="match status" value="1"/>
</dbReference>
<keyword evidence="3 5" id="KW-0371">Homeobox</keyword>
<dbReference type="CDD" id="cd00086">
    <property type="entry name" value="homeodomain"/>
    <property type="match status" value="1"/>
</dbReference>
<comment type="subcellular location">
    <subcellularLocation>
        <location evidence="1 5">Nucleus</location>
    </subcellularLocation>
</comment>
<dbReference type="Proteomes" id="UP000288805">
    <property type="component" value="Unassembled WGS sequence"/>
</dbReference>
<dbReference type="SMART" id="SM01188">
    <property type="entry name" value="ELK"/>
    <property type="match status" value="1"/>
</dbReference>
<dbReference type="SUPFAM" id="SSF46689">
    <property type="entry name" value="Homeodomain-like"/>
    <property type="match status" value="1"/>
</dbReference>
<dbReference type="InterPro" id="IPR017970">
    <property type="entry name" value="Homeobox_CS"/>
</dbReference>
<name>A0A438EE63_VITVI</name>
<dbReference type="AlphaFoldDB" id="A0A438EE63"/>
<reference evidence="9 10" key="1">
    <citation type="journal article" date="2018" name="PLoS Genet.">
        <title>Population sequencing reveals clonal diversity and ancestral inbreeding in the grapevine cultivar Chardonnay.</title>
        <authorList>
            <person name="Roach M.J."/>
            <person name="Johnson D.L."/>
            <person name="Bohlmann J."/>
            <person name="van Vuuren H.J."/>
            <person name="Jones S.J."/>
            <person name="Pretorius I.S."/>
            <person name="Schmidt S.A."/>
            <person name="Borneman A.R."/>
        </authorList>
    </citation>
    <scope>NUCLEOTIDE SEQUENCE [LARGE SCALE GENOMIC DNA]</scope>
    <source>
        <strain evidence="10">cv. Chardonnay</strain>
        <tissue evidence="9">Leaf</tissue>
    </source>
</reference>
<gene>
    <name evidence="9" type="primary">H1_4</name>
    <name evidence="9" type="ORF">CK203_068529</name>
</gene>
<proteinExistence type="inferred from homology"/>
<comment type="caution">
    <text evidence="9">The sequence shown here is derived from an EMBL/GenBank/DDBJ whole genome shotgun (WGS) entry which is preliminary data.</text>
</comment>
<feature type="domain" description="ELK" evidence="8">
    <location>
        <begin position="78"/>
        <end position="98"/>
    </location>
</feature>
<dbReference type="InterPro" id="IPR005539">
    <property type="entry name" value="ELK_dom"/>
</dbReference>
<evidence type="ECO:0000256" key="6">
    <source>
        <dbReference type="PROSITE-ProRule" id="PRU00559"/>
    </source>
</evidence>
<dbReference type="PANTHER" id="PTHR11850">
    <property type="entry name" value="HOMEOBOX PROTEIN TRANSCRIPTION FACTORS"/>
    <property type="match status" value="1"/>
</dbReference>
<sequence>MCLDFRNLVYEKLSILLSLAAGFKGWHKVLEGNFKCRYCQVQVNAFNLAGGEGLDRNGSSEEEVDVNNFIDPQAEDRELKGQLLRKYSGYLSSLKQEFMKKRKKGKLPKEARQQLLDWWSRHYKWPYPSESQKLALAESTGLDQKQINNWFINQRKRHWKPSEDMQFVVMDATHPGHYYMDNVLGNPFPMDLSPTLL</sequence>
<evidence type="ECO:0000256" key="2">
    <source>
        <dbReference type="ARBA" id="ARBA00023125"/>
    </source>
</evidence>
<feature type="domain" description="Homeobox" evidence="7">
    <location>
        <begin position="98"/>
        <end position="161"/>
    </location>
</feature>
<dbReference type="InterPro" id="IPR050224">
    <property type="entry name" value="TALE_homeobox"/>
</dbReference>
<evidence type="ECO:0000259" key="7">
    <source>
        <dbReference type="PROSITE" id="PS50071"/>
    </source>
</evidence>
<keyword evidence="4 5" id="KW-0539">Nucleus</keyword>
<dbReference type="GO" id="GO:0009888">
    <property type="term" value="P:tissue development"/>
    <property type="evidence" value="ECO:0007669"/>
    <property type="project" value="UniProtKB-ARBA"/>
</dbReference>